<keyword evidence="3" id="KW-1185">Reference proteome</keyword>
<protein>
    <submittedName>
        <fullName evidence="2">Uncharacterized protein</fullName>
    </submittedName>
</protein>
<reference evidence="2" key="1">
    <citation type="journal article" date="2022" name="BMC Microbiol.">
        <title>Whole genome sequencing of Moraxella bovis strains from North America reveals two genotypes with different genetic determinants.</title>
        <authorList>
            <person name="Wynn E.L."/>
            <person name="Hille M.M."/>
            <person name="Loy J.D."/>
            <person name="Schuller G."/>
            <person name="Kuhn K.L."/>
            <person name="Dickey A.M."/>
            <person name="Bono J.L."/>
            <person name="Clawson M.L."/>
        </authorList>
    </citation>
    <scope>NUCLEOTIDE SEQUENCE</scope>
    <source>
        <strain evidence="2">SAM102599</strain>
    </source>
</reference>
<dbReference type="Proteomes" id="UP001163632">
    <property type="component" value="Chromosome"/>
</dbReference>
<gene>
    <name evidence="2" type="ORF">LP092_13650</name>
</gene>
<feature type="region of interest" description="Disordered" evidence="1">
    <location>
        <begin position="57"/>
        <end position="81"/>
    </location>
</feature>
<evidence type="ECO:0000256" key="1">
    <source>
        <dbReference type="SAM" id="MobiDB-lite"/>
    </source>
</evidence>
<accession>A0ABY6M760</accession>
<proteinExistence type="predicted"/>
<evidence type="ECO:0000313" key="2">
    <source>
        <dbReference type="EMBL" id="UZA02961.1"/>
    </source>
</evidence>
<dbReference type="EMBL" id="CP087830">
    <property type="protein sequence ID" value="UZA02961.1"/>
    <property type="molecule type" value="Genomic_DNA"/>
</dbReference>
<organism evidence="2 3">
    <name type="scientific">Moraxella bovis</name>
    <dbReference type="NCBI Taxonomy" id="476"/>
    <lineage>
        <taxon>Bacteria</taxon>
        <taxon>Pseudomonadati</taxon>
        <taxon>Pseudomonadota</taxon>
        <taxon>Gammaproteobacteria</taxon>
        <taxon>Moraxellales</taxon>
        <taxon>Moraxellaceae</taxon>
        <taxon>Moraxella</taxon>
    </lineage>
</organism>
<name>A0ABY6M760_MORBO</name>
<dbReference type="RefSeq" id="WP_264697117.1">
    <property type="nucleotide sequence ID" value="NZ_CP087771.1"/>
</dbReference>
<evidence type="ECO:0000313" key="3">
    <source>
        <dbReference type="Proteomes" id="UP001163632"/>
    </source>
</evidence>
<sequence length="81" mass="9374">MLNETLIMILLSTQPVDKPIQEYCSAYEAIVYSDGFKQQINETQDYFNQALKECKANRDTHGKDTKKDTKQKETKSKPTIK</sequence>